<dbReference type="Pfam" id="PF02374">
    <property type="entry name" value="ArsA_ATPase"/>
    <property type="match status" value="1"/>
</dbReference>
<comment type="similarity">
    <text evidence="1">Belongs to the arsA ATPase family.</text>
</comment>
<accession>A0A1H8VN45</accession>
<organism evidence="4 5">
    <name type="scientific">Trujillonella endophytica</name>
    <dbReference type="NCBI Taxonomy" id="673521"/>
    <lineage>
        <taxon>Bacteria</taxon>
        <taxon>Bacillati</taxon>
        <taxon>Actinomycetota</taxon>
        <taxon>Actinomycetes</taxon>
        <taxon>Geodermatophilales</taxon>
        <taxon>Geodermatophilaceae</taxon>
        <taxon>Trujillonella</taxon>
    </lineage>
</organism>
<dbReference type="PANTHER" id="PTHR10803:SF3">
    <property type="entry name" value="ATPASE GET3"/>
    <property type="match status" value="1"/>
</dbReference>
<dbReference type="OrthoDB" id="9780677at2"/>
<evidence type="ECO:0000313" key="4">
    <source>
        <dbReference type="EMBL" id="SEP16826.1"/>
    </source>
</evidence>
<dbReference type="InterPro" id="IPR025723">
    <property type="entry name" value="ArsA/GET3_ATPase-like"/>
</dbReference>
<evidence type="ECO:0000313" key="5">
    <source>
        <dbReference type="Proteomes" id="UP000198960"/>
    </source>
</evidence>
<keyword evidence="5" id="KW-1185">Reference proteome</keyword>
<dbReference type="InterPro" id="IPR027417">
    <property type="entry name" value="P-loop_NTPase"/>
</dbReference>
<evidence type="ECO:0000259" key="3">
    <source>
        <dbReference type="Pfam" id="PF17886"/>
    </source>
</evidence>
<feature type="domain" description="ArsA HSP20-like" evidence="3">
    <location>
        <begin position="297"/>
        <end position="351"/>
    </location>
</feature>
<reference evidence="5" key="1">
    <citation type="submission" date="2016-10" db="EMBL/GenBank/DDBJ databases">
        <authorList>
            <person name="Varghese N."/>
            <person name="Submissions S."/>
        </authorList>
    </citation>
    <scope>NUCLEOTIDE SEQUENCE [LARGE SCALE GENOMIC DNA]</scope>
    <source>
        <strain evidence="5">DSM 45413</strain>
    </source>
</reference>
<feature type="domain" description="ArsA/GET3 Anion-transporting ATPase-like" evidence="2">
    <location>
        <begin position="2"/>
        <end position="250"/>
    </location>
</feature>
<dbReference type="InterPro" id="IPR016300">
    <property type="entry name" value="ATPase_ArsA/GET3"/>
</dbReference>
<dbReference type="Pfam" id="PF17886">
    <property type="entry name" value="ArsA_HSP20"/>
    <property type="match status" value="1"/>
</dbReference>
<evidence type="ECO:0000259" key="2">
    <source>
        <dbReference type="Pfam" id="PF02374"/>
    </source>
</evidence>
<dbReference type="Gene3D" id="2.60.40.790">
    <property type="match status" value="1"/>
</dbReference>
<dbReference type="STRING" id="673521.SAMN05660991_03656"/>
<dbReference type="PANTHER" id="PTHR10803">
    <property type="entry name" value="ARSENICAL PUMP-DRIVING ATPASE ARSENITE-TRANSLOCATING ATPASE"/>
    <property type="match status" value="1"/>
</dbReference>
<dbReference type="InterPro" id="IPR040612">
    <property type="entry name" value="ArsA_HSP20-like"/>
</dbReference>
<sequence>MATLLVTGPGGAGSSTVSAAVAVRAARSGSSAVLISRRPPPVEELGDVAGLRVVTVDPQRAFEELWGPVGPAVAAALPDLPVPPGSSVVAPPGAADLALLAELARTEADVVVVDAGPLDAALALLALPGALRWWLGQVLPTRLRVLGAVRTAAVRTGTVRPGPVDAVLSAVPVVERLLSRVSLGDPATTGVRLVVEPRRSAVAAVRESLPVLALHGQRVAGVSARVLPDGGAGEWWASRLAEQAEVLAELAQLAPVTTVPERASAPASADDLAGLLDDDGATPAAAPVEPAPVRVPGGWQLVVPLPYARRGALELTRWDDDLVVTVAGSRRSLRLDALLRRCVVTGGSLADAGSATARLVVDFAPDPQQWPADLLAAEGSTA</sequence>
<dbReference type="SUPFAM" id="SSF52540">
    <property type="entry name" value="P-loop containing nucleoside triphosphate hydrolases"/>
    <property type="match status" value="1"/>
</dbReference>
<dbReference type="Gene3D" id="3.40.50.300">
    <property type="entry name" value="P-loop containing nucleotide triphosphate hydrolases"/>
    <property type="match status" value="1"/>
</dbReference>
<dbReference type="EMBL" id="FOEE01000013">
    <property type="protein sequence ID" value="SEP16826.1"/>
    <property type="molecule type" value="Genomic_DNA"/>
</dbReference>
<dbReference type="Proteomes" id="UP000198960">
    <property type="component" value="Unassembled WGS sequence"/>
</dbReference>
<protein>
    <submittedName>
        <fullName evidence="4">Arsenite-transporting ATPase</fullName>
    </submittedName>
</protein>
<gene>
    <name evidence="4" type="ORF">SAMN05660991_03656</name>
</gene>
<name>A0A1H8VN45_9ACTN</name>
<evidence type="ECO:0000256" key="1">
    <source>
        <dbReference type="ARBA" id="ARBA00011040"/>
    </source>
</evidence>
<dbReference type="RefSeq" id="WP_091946802.1">
    <property type="nucleotide sequence ID" value="NZ_FOEE01000013.1"/>
</dbReference>
<dbReference type="GO" id="GO:0005524">
    <property type="term" value="F:ATP binding"/>
    <property type="evidence" value="ECO:0007669"/>
    <property type="project" value="InterPro"/>
</dbReference>
<dbReference type="GO" id="GO:0016887">
    <property type="term" value="F:ATP hydrolysis activity"/>
    <property type="evidence" value="ECO:0007669"/>
    <property type="project" value="InterPro"/>
</dbReference>
<dbReference type="InterPro" id="IPR008978">
    <property type="entry name" value="HSP20-like_chaperone"/>
</dbReference>
<dbReference type="AlphaFoldDB" id="A0A1H8VN45"/>
<proteinExistence type="inferred from homology"/>